<protein>
    <recommendedName>
        <fullName evidence="5">Cilia-and flagella-associated protein 96</fullName>
    </recommendedName>
</protein>
<dbReference type="InterPro" id="IPR029358">
    <property type="entry name" value="CFAP96"/>
</dbReference>
<evidence type="ECO:0000313" key="7">
    <source>
        <dbReference type="EMBL" id="OCT96900.1"/>
    </source>
</evidence>
<dbReference type="PANTHER" id="PTHR31144">
    <property type="entry name" value="UPF0602 PROTEIN C4ORF47"/>
    <property type="match status" value="1"/>
</dbReference>
<accession>A0A974DT07</accession>
<gene>
    <name evidence="7" type="ORF">XELAEV_18009117mg</name>
</gene>
<evidence type="ECO:0000256" key="4">
    <source>
        <dbReference type="ARBA" id="ARBA00035656"/>
    </source>
</evidence>
<reference evidence="8" key="1">
    <citation type="journal article" date="2016" name="Nature">
        <title>Genome evolution in the allotetraploid frog Xenopus laevis.</title>
        <authorList>
            <person name="Session A.M."/>
            <person name="Uno Y."/>
            <person name="Kwon T."/>
            <person name="Chapman J.A."/>
            <person name="Toyoda A."/>
            <person name="Takahashi S."/>
            <person name="Fukui A."/>
            <person name="Hikosaka A."/>
            <person name="Suzuki A."/>
            <person name="Kondo M."/>
            <person name="van Heeringen S.J."/>
            <person name="Quigley I."/>
            <person name="Heinz S."/>
            <person name="Ogino H."/>
            <person name="Ochi H."/>
            <person name="Hellsten U."/>
            <person name="Lyons J.B."/>
            <person name="Simakov O."/>
            <person name="Putnam N."/>
            <person name="Stites J."/>
            <person name="Kuroki Y."/>
            <person name="Tanaka T."/>
            <person name="Michiue T."/>
            <person name="Watanabe M."/>
            <person name="Bogdanovic O."/>
            <person name="Lister R."/>
            <person name="Georgiou G."/>
            <person name="Paranjpe S.S."/>
            <person name="van Kruijsbergen I."/>
            <person name="Shu S."/>
            <person name="Carlson J."/>
            <person name="Kinoshita T."/>
            <person name="Ohta Y."/>
            <person name="Mawaribuchi S."/>
            <person name="Jenkins J."/>
            <person name="Grimwood J."/>
            <person name="Schmutz J."/>
            <person name="Mitros T."/>
            <person name="Mozaffari S.V."/>
            <person name="Suzuki Y."/>
            <person name="Haramoto Y."/>
            <person name="Yamamoto T.S."/>
            <person name="Takagi C."/>
            <person name="Heald R."/>
            <person name="Miller K."/>
            <person name="Haudenschild C."/>
            <person name="Kitzman J."/>
            <person name="Nakayama T."/>
            <person name="Izutsu Y."/>
            <person name="Robert J."/>
            <person name="Fortriede J."/>
            <person name="Burns K."/>
            <person name="Lotay V."/>
            <person name="Karimi K."/>
            <person name="Yasuoka Y."/>
            <person name="Dichmann D.S."/>
            <person name="Flajnik M.F."/>
            <person name="Houston D.W."/>
            <person name="Shendure J."/>
            <person name="DuPasquier L."/>
            <person name="Vize P.D."/>
            <person name="Zorn A.M."/>
            <person name="Ito M."/>
            <person name="Marcotte E.M."/>
            <person name="Wallingford J.B."/>
            <person name="Ito Y."/>
            <person name="Asashima M."/>
            <person name="Ueno N."/>
            <person name="Matsuda Y."/>
            <person name="Veenstra G.J."/>
            <person name="Fujiyama A."/>
            <person name="Harland R.M."/>
            <person name="Taira M."/>
            <person name="Rokhsar D.S."/>
        </authorList>
    </citation>
    <scope>NUCLEOTIDE SEQUENCE [LARGE SCALE GENOMIC DNA]</scope>
    <source>
        <strain evidence="8">J</strain>
    </source>
</reference>
<dbReference type="GO" id="GO:0005813">
    <property type="term" value="C:centrosome"/>
    <property type="evidence" value="ECO:0007669"/>
    <property type="project" value="UniProtKB-SubCell"/>
</dbReference>
<evidence type="ECO:0000256" key="3">
    <source>
        <dbReference type="ARBA" id="ARBA00023212"/>
    </source>
</evidence>
<evidence type="ECO:0000256" key="5">
    <source>
        <dbReference type="ARBA" id="ARBA00035693"/>
    </source>
</evidence>
<proteinExistence type="inferred from homology"/>
<dbReference type="GO" id="GO:0005881">
    <property type="term" value="C:cytoplasmic microtubule"/>
    <property type="evidence" value="ECO:0007669"/>
    <property type="project" value="TreeGrafter"/>
</dbReference>
<evidence type="ECO:0000256" key="2">
    <source>
        <dbReference type="ARBA" id="ARBA00022490"/>
    </source>
</evidence>
<comment type="similarity">
    <text evidence="4">Belongs to the CFAP96 family.</text>
</comment>
<comment type="subcellular location">
    <subcellularLocation>
        <location evidence="1">Cytoplasm</location>
        <location evidence="1">Cytoskeleton</location>
        <location evidence="1">Microtubule organizing center</location>
        <location evidence="1">Centrosome</location>
    </subcellularLocation>
</comment>
<dbReference type="Pfam" id="PF15239">
    <property type="entry name" value="CFAP96-like"/>
    <property type="match status" value="1"/>
</dbReference>
<sequence>MPEGKTDMERIGDKYAAPGSSFLLFGTSFPSPIGAQEQAKTAELTPTGAATFLNSDFGVSLDKWWKYAEPFNESASKNRQMIPGGSEFMANLLGGHFDAQFKRVFEGESYSDPFKQRRQHQMQQSKKNLGGKPYPNVTKGKPYPCSYDSREL</sequence>
<dbReference type="EMBL" id="CM004467">
    <property type="protein sequence ID" value="OCT96900.1"/>
    <property type="molecule type" value="Genomic_DNA"/>
</dbReference>
<feature type="region of interest" description="Disordered" evidence="6">
    <location>
        <begin position="112"/>
        <end position="152"/>
    </location>
</feature>
<name>A0A974DT07_XENLA</name>
<evidence type="ECO:0000313" key="8">
    <source>
        <dbReference type="Proteomes" id="UP000694892"/>
    </source>
</evidence>
<evidence type="ECO:0000256" key="1">
    <source>
        <dbReference type="ARBA" id="ARBA00004300"/>
    </source>
</evidence>
<dbReference type="Proteomes" id="UP000694892">
    <property type="component" value="Chromosome 1S"/>
</dbReference>
<keyword evidence="2" id="KW-0963">Cytoplasm</keyword>
<dbReference type="AlphaFoldDB" id="A0A974DT07"/>
<dbReference type="PANTHER" id="PTHR31144:SF1">
    <property type="entry name" value="UPF0602 PROTEIN C4ORF47"/>
    <property type="match status" value="1"/>
</dbReference>
<organism evidence="7 8">
    <name type="scientific">Xenopus laevis</name>
    <name type="common">African clawed frog</name>
    <dbReference type="NCBI Taxonomy" id="8355"/>
    <lineage>
        <taxon>Eukaryota</taxon>
        <taxon>Metazoa</taxon>
        <taxon>Chordata</taxon>
        <taxon>Craniata</taxon>
        <taxon>Vertebrata</taxon>
        <taxon>Euteleostomi</taxon>
        <taxon>Amphibia</taxon>
        <taxon>Batrachia</taxon>
        <taxon>Anura</taxon>
        <taxon>Pipoidea</taxon>
        <taxon>Pipidae</taxon>
        <taxon>Xenopodinae</taxon>
        <taxon>Xenopus</taxon>
        <taxon>Xenopus</taxon>
    </lineage>
</organism>
<evidence type="ECO:0000256" key="6">
    <source>
        <dbReference type="SAM" id="MobiDB-lite"/>
    </source>
</evidence>
<keyword evidence="3" id="KW-0206">Cytoskeleton</keyword>